<proteinExistence type="predicted"/>
<dbReference type="AlphaFoldDB" id="A0AAF0TW45"/>
<sequence length="849" mass="99304">MGFCSKATLIKMFLNQFMYTRMTWFFTSLWGFFCWFVFKIYFFLENRRVVDENDEMDCKNQKRLDFDEKGVEKESSFLVQSKYEFISGKDSFGFMEKPEVKSFSVEEMFVNVYEGDEEEKEIDKSSDDKLFYFSFFKNGSVYQEKSEFFGEKNVNDQEKLEFFDEKGEEHVDNHCFEEILKKNDEFSSDEETQDSEDICYEIQLLPENESLIRNSIRGSEGIGDELCSDRHLNGFLKSDQFMGGDREENDDMGFIELETSLHSSSSSIGKGDFAAKNIDGVEVTDVKCEEMKLMNDFQESVDHNSSRKSWDINVFASQNVDRVEETDVNCEEMKLMDDILESPDHNSSRNSLDMDGLASQNVDRVEETNVNYEDMKIVDDFQESPNHNSSRKSWDTDGFASQNVDRIEETDVNYEDMNDFQDSPDHNSSRKLWDTDSDSDDDDDILLEHQNLVRQMKMEMKNSRITGLPTISEDYESPKVVEDLKPLKIDEKIGYKYCIEEIQKFYKSYAEKMRKLDILNYQTLNSISKSLKPSLHSIIFTIFSIVSVLICVSSSFLQLKDSEMFISSKKTSISITKAFALPSFLANKQRKIFADPAQKSISEMNIDLEIVYVGQICLSWEILYWQYGKAKDLLEHDPHEYHTYNQVAGEYQQFQVLLQRFVEDEPFQGPRVQNYVRKRCILRSFLQVPSIRDDRFKGKKGGREEEKDVISIVKLGEVIKETMQVFWEFLRADKREANLALKGVQRTQMDNAEIELFMNVKLDLQKKERKLKDVQRSGNCIVKKFQKQQERRLSHSLFASLVELKLVSRVLSLPRLRRDHLVWCQRKLSNINVAGRKVSMEQSFSLFPC</sequence>
<reference evidence="3" key="1">
    <citation type="submission" date="2023-08" db="EMBL/GenBank/DDBJ databases">
        <title>A de novo genome assembly of Solanum verrucosum Schlechtendal, a Mexican diploid species geographically isolated from the other diploid A-genome species in potato relatives.</title>
        <authorList>
            <person name="Hosaka K."/>
        </authorList>
    </citation>
    <scope>NUCLEOTIDE SEQUENCE</scope>
    <source>
        <tissue evidence="3">Young leaves</tissue>
    </source>
</reference>
<dbReference type="PANTHER" id="PTHR46741:SF4">
    <property type="entry name" value="FINGER FYVE DOMAIN PROTEIN, PUTATIVE (DUF1666)-RELATED"/>
    <property type="match status" value="1"/>
</dbReference>
<keyword evidence="4" id="KW-1185">Reference proteome</keyword>
<evidence type="ECO:0000256" key="2">
    <source>
        <dbReference type="SAM" id="Phobius"/>
    </source>
</evidence>
<feature type="transmembrane region" description="Helical" evidence="2">
    <location>
        <begin position="21"/>
        <end position="44"/>
    </location>
</feature>
<dbReference type="InterPro" id="IPR012870">
    <property type="entry name" value="DUF1666"/>
</dbReference>
<accession>A0AAF0TW45</accession>
<feature type="region of interest" description="Disordered" evidence="1">
    <location>
        <begin position="416"/>
        <end position="440"/>
    </location>
</feature>
<evidence type="ECO:0008006" key="5">
    <source>
        <dbReference type="Google" id="ProtNLM"/>
    </source>
</evidence>
<evidence type="ECO:0000256" key="1">
    <source>
        <dbReference type="SAM" id="MobiDB-lite"/>
    </source>
</evidence>
<feature type="compositionally biased region" description="Basic and acidic residues" evidence="1">
    <location>
        <begin position="423"/>
        <end position="434"/>
    </location>
</feature>
<keyword evidence="2" id="KW-0812">Transmembrane</keyword>
<evidence type="ECO:0000313" key="3">
    <source>
        <dbReference type="EMBL" id="WMV28420.1"/>
    </source>
</evidence>
<feature type="transmembrane region" description="Helical" evidence="2">
    <location>
        <begin position="538"/>
        <end position="559"/>
    </location>
</feature>
<protein>
    <recommendedName>
        <fullName evidence="5">Ribosomal protein L34Ae</fullName>
    </recommendedName>
</protein>
<gene>
    <name evidence="3" type="ORF">MTR67_021805</name>
</gene>
<dbReference type="PANTHER" id="PTHR46741">
    <property type="entry name" value="OS09G0413600 PROTEIN"/>
    <property type="match status" value="1"/>
</dbReference>
<feature type="region of interest" description="Disordered" evidence="1">
    <location>
        <begin position="341"/>
        <end position="361"/>
    </location>
</feature>
<dbReference type="Proteomes" id="UP001234989">
    <property type="component" value="Chromosome 5"/>
</dbReference>
<keyword evidence="2" id="KW-1133">Transmembrane helix</keyword>
<evidence type="ECO:0000313" key="4">
    <source>
        <dbReference type="Proteomes" id="UP001234989"/>
    </source>
</evidence>
<dbReference type="Pfam" id="PF07891">
    <property type="entry name" value="DUF1666"/>
    <property type="match status" value="1"/>
</dbReference>
<organism evidence="3 4">
    <name type="scientific">Solanum verrucosum</name>
    <dbReference type="NCBI Taxonomy" id="315347"/>
    <lineage>
        <taxon>Eukaryota</taxon>
        <taxon>Viridiplantae</taxon>
        <taxon>Streptophyta</taxon>
        <taxon>Embryophyta</taxon>
        <taxon>Tracheophyta</taxon>
        <taxon>Spermatophyta</taxon>
        <taxon>Magnoliopsida</taxon>
        <taxon>eudicotyledons</taxon>
        <taxon>Gunneridae</taxon>
        <taxon>Pentapetalae</taxon>
        <taxon>asterids</taxon>
        <taxon>lamiids</taxon>
        <taxon>Solanales</taxon>
        <taxon>Solanaceae</taxon>
        <taxon>Solanoideae</taxon>
        <taxon>Solaneae</taxon>
        <taxon>Solanum</taxon>
    </lineage>
</organism>
<name>A0AAF0TW45_SOLVR</name>
<feature type="region of interest" description="Disordered" evidence="1">
    <location>
        <begin position="376"/>
        <end position="402"/>
    </location>
</feature>
<keyword evidence="2" id="KW-0472">Membrane</keyword>
<dbReference type="EMBL" id="CP133616">
    <property type="protein sequence ID" value="WMV28420.1"/>
    <property type="molecule type" value="Genomic_DNA"/>
</dbReference>